<feature type="transmembrane region" description="Helical" evidence="6">
    <location>
        <begin position="122"/>
        <end position="143"/>
    </location>
</feature>
<evidence type="ECO:0000256" key="6">
    <source>
        <dbReference type="SAM" id="Phobius"/>
    </source>
</evidence>
<dbReference type="PANTHER" id="PTHR30509:SF27">
    <property type="entry name" value="UPF0421 PROTEIN YGAE"/>
    <property type="match status" value="1"/>
</dbReference>
<keyword evidence="3 6" id="KW-0812">Transmembrane</keyword>
<comment type="subcellular location">
    <subcellularLocation>
        <location evidence="1">Cell membrane</location>
        <topology evidence="1">Multi-pass membrane protein</topology>
    </subcellularLocation>
</comment>
<organism evidence="7 8">
    <name type="scientific">Bacillus spongiae</name>
    <dbReference type="NCBI Taxonomy" id="2683610"/>
    <lineage>
        <taxon>Bacteria</taxon>
        <taxon>Bacillati</taxon>
        <taxon>Bacillota</taxon>
        <taxon>Bacilli</taxon>
        <taxon>Bacillales</taxon>
        <taxon>Bacillaceae</taxon>
        <taxon>Bacillus</taxon>
    </lineage>
</organism>
<evidence type="ECO:0000256" key="5">
    <source>
        <dbReference type="ARBA" id="ARBA00023136"/>
    </source>
</evidence>
<dbReference type="InterPro" id="IPR010343">
    <property type="entry name" value="ArAE_1"/>
</dbReference>
<evidence type="ECO:0000256" key="3">
    <source>
        <dbReference type="ARBA" id="ARBA00022692"/>
    </source>
</evidence>
<name>A0ABU8HHB5_9BACI</name>
<dbReference type="PANTHER" id="PTHR30509">
    <property type="entry name" value="P-HYDROXYBENZOIC ACID EFFLUX PUMP SUBUNIT-RELATED"/>
    <property type="match status" value="1"/>
</dbReference>
<keyword evidence="5 6" id="KW-0472">Membrane</keyword>
<sequence length="355" mass="40690">MKLGARIMKTGIAIVLALFVAEALELPSPVFAGIAAVFAVQPTIYRSYLTIIEQIQGNLIGAIIAVSFVILFSNHIVIIGLAAIVTILIILKLQLGNTIGLALVTLIIIMEGSGDSFITFSFIRLSTIMVGVFSSFVINLLFIPPKYETKVYSQIDSITEEILKWTRLTTRHASEHSLLKKDIEKIKEKLIKLDSLYLNYKEERNYFKSNEVAKNRKLVVFRQMIATTRRSFDTLKRLHRFENEVNQLPEEMALFLQEQLDRLHNYHEQLLLKFIGKMRHDINSEAVCLDHSSFTNVLSKELAALQSQQVHHFHILHILTSIMEYEEHLIHLDKLITSFQSFHTEVNELDIKEDE</sequence>
<evidence type="ECO:0000313" key="8">
    <source>
        <dbReference type="Proteomes" id="UP001312865"/>
    </source>
</evidence>
<feature type="transmembrane region" description="Helical" evidence="6">
    <location>
        <begin position="55"/>
        <end position="72"/>
    </location>
</feature>
<evidence type="ECO:0000313" key="7">
    <source>
        <dbReference type="EMBL" id="MEI5908533.1"/>
    </source>
</evidence>
<evidence type="ECO:0000256" key="4">
    <source>
        <dbReference type="ARBA" id="ARBA00022989"/>
    </source>
</evidence>
<keyword evidence="2" id="KW-1003">Cell membrane</keyword>
<evidence type="ECO:0000256" key="1">
    <source>
        <dbReference type="ARBA" id="ARBA00004651"/>
    </source>
</evidence>
<keyword evidence="8" id="KW-1185">Reference proteome</keyword>
<dbReference type="EMBL" id="JBBAXC010000014">
    <property type="protein sequence ID" value="MEI5908533.1"/>
    <property type="molecule type" value="Genomic_DNA"/>
</dbReference>
<comment type="caution">
    <text evidence="7">The sequence shown here is derived from an EMBL/GenBank/DDBJ whole genome shotgun (WGS) entry which is preliminary data.</text>
</comment>
<accession>A0ABU8HHB5</accession>
<proteinExistence type="predicted"/>
<protein>
    <submittedName>
        <fullName evidence="7">Aromatic acid exporter family protein</fullName>
    </submittedName>
</protein>
<evidence type="ECO:0000256" key="2">
    <source>
        <dbReference type="ARBA" id="ARBA00022475"/>
    </source>
</evidence>
<dbReference type="RefSeq" id="WP_336587984.1">
    <property type="nucleotide sequence ID" value="NZ_JBBAXC010000014.1"/>
</dbReference>
<dbReference type="Proteomes" id="UP001312865">
    <property type="component" value="Unassembled WGS sequence"/>
</dbReference>
<gene>
    <name evidence="7" type="ORF">WAK64_15915</name>
</gene>
<dbReference type="Pfam" id="PF06081">
    <property type="entry name" value="ArAE_1"/>
    <property type="match status" value="1"/>
</dbReference>
<keyword evidence="4 6" id="KW-1133">Transmembrane helix</keyword>
<reference evidence="7 8" key="1">
    <citation type="journal article" date="2018" name="J. Microbiol.">
        <title>Bacillus spongiae sp. nov., isolated from sponge of Jeju Island.</title>
        <authorList>
            <person name="Lee G.E."/>
            <person name="Im W.T."/>
            <person name="Park J.S."/>
        </authorList>
    </citation>
    <scope>NUCLEOTIDE SEQUENCE [LARGE SCALE GENOMIC DNA]</scope>
    <source>
        <strain evidence="7 8">135PIL107-10</strain>
    </source>
</reference>
<feature type="transmembrane region" description="Helical" evidence="6">
    <location>
        <begin position="79"/>
        <end position="110"/>
    </location>
</feature>